<evidence type="ECO:0000313" key="4">
    <source>
        <dbReference type="Proteomes" id="UP000605970"/>
    </source>
</evidence>
<feature type="transmembrane region" description="Helical" evidence="2">
    <location>
        <begin position="23"/>
        <end position="46"/>
    </location>
</feature>
<organism evidence="3 4">
    <name type="scientific">Meloidogyne graminicola</name>
    <dbReference type="NCBI Taxonomy" id="189291"/>
    <lineage>
        <taxon>Eukaryota</taxon>
        <taxon>Metazoa</taxon>
        <taxon>Ecdysozoa</taxon>
        <taxon>Nematoda</taxon>
        <taxon>Chromadorea</taxon>
        <taxon>Rhabditida</taxon>
        <taxon>Tylenchina</taxon>
        <taxon>Tylenchomorpha</taxon>
        <taxon>Tylenchoidea</taxon>
        <taxon>Meloidogynidae</taxon>
        <taxon>Meloidogyninae</taxon>
        <taxon>Meloidogyne</taxon>
    </lineage>
</organism>
<dbReference type="Gene3D" id="1.10.1410.10">
    <property type="match status" value="1"/>
</dbReference>
<dbReference type="InterPro" id="IPR043519">
    <property type="entry name" value="NT_sf"/>
</dbReference>
<feature type="region of interest" description="Disordered" evidence="1">
    <location>
        <begin position="737"/>
        <end position="756"/>
    </location>
</feature>
<keyword evidence="2" id="KW-1133">Transmembrane helix</keyword>
<reference evidence="3" key="1">
    <citation type="journal article" date="2020" name="Ecol. Evol.">
        <title>Genome structure and content of the rice root-knot nematode (Meloidogyne graminicola).</title>
        <authorList>
            <person name="Phan N.T."/>
            <person name="Danchin E.G.J."/>
            <person name="Klopp C."/>
            <person name="Perfus-Barbeoch L."/>
            <person name="Kozlowski D.K."/>
            <person name="Koutsovoulos G.D."/>
            <person name="Lopez-Roques C."/>
            <person name="Bouchez O."/>
            <person name="Zahm M."/>
            <person name="Besnard G."/>
            <person name="Bellafiore S."/>
        </authorList>
    </citation>
    <scope>NUCLEOTIDE SEQUENCE</scope>
    <source>
        <strain evidence="3">VN-18</strain>
    </source>
</reference>
<evidence type="ECO:0000313" key="3">
    <source>
        <dbReference type="EMBL" id="KAF7633665.1"/>
    </source>
</evidence>
<dbReference type="EMBL" id="JABEBT010000072">
    <property type="protein sequence ID" value="KAF7633665.1"/>
    <property type="molecule type" value="Genomic_DNA"/>
</dbReference>
<feature type="compositionally biased region" description="Basic residues" evidence="1">
    <location>
        <begin position="746"/>
        <end position="756"/>
    </location>
</feature>
<protein>
    <submittedName>
        <fullName evidence="3">PAP_central domain-containing protein</fullName>
    </submittedName>
</protein>
<dbReference type="PANTHER" id="PTHR10682:SF10">
    <property type="entry name" value="POLYNUCLEOTIDE ADENYLYLTRANSFERASE"/>
    <property type="match status" value="1"/>
</dbReference>
<evidence type="ECO:0000256" key="1">
    <source>
        <dbReference type="SAM" id="MobiDB-lite"/>
    </source>
</evidence>
<dbReference type="Gene3D" id="3.30.460.10">
    <property type="entry name" value="Beta Polymerase, domain 2"/>
    <property type="match status" value="1"/>
</dbReference>
<evidence type="ECO:0000256" key="2">
    <source>
        <dbReference type="SAM" id="Phobius"/>
    </source>
</evidence>
<comment type="caution">
    <text evidence="3">The sequence shown here is derived from an EMBL/GenBank/DDBJ whole genome shotgun (WGS) entry which is preliminary data.</text>
</comment>
<dbReference type="OrthoDB" id="5897235at2759"/>
<dbReference type="GO" id="GO:0005634">
    <property type="term" value="C:nucleus"/>
    <property type="evidence" value="ECO:0007669"/>
    <property type="project" value="TreeGrafter"/>
</dbReference>
<dbReference type="SUPFAM" id="SSF81301">
    <property type="entry name" value="Nucleotidyltransferase"/>
    <property type="match status" value="1"/>
</dbReference>
<keyword evidence="2" id="KW-0812">Transmembrane</keyword>
<accession>A0A8S9ZKF4</accession>
<gene>
    <name evidence="3" type="ORF">Mgra_00006972</name>
</gene>
<dbReference type="GO" id="GO:1990817">
    <property type="term" value="F:poly(A) RNA polymerase activity"/>
    <property type="evidence" value="ECO:0007669"/>
    <property type="project" value="TreeGrafter"/>
</dbReference>
<feature type="non-terminal residue" evidence="3">
    <location>
        <position position="1"/>
    </location>
</feature>
<proteinExistence type="predicted"/>
<dbReference type="Proteomes" id="UP000605970">
    <property type="component" value="Unassembled WGS sequence"/>
</dbReference>
<name>A0A8S9ZKF4_9BILA</name>
<sequence>WRFLYNSQKWENFSDIWLKRKTFVNYSIITYKISFLHLTLFSIIFAKNACIDIKNNKILINRKYFLNYFGEKFLEENGKIKIEFFENIKPLIDKNNNTNKFFKSLDINLKRTIIMLNQQYIDNTIRNEIFKLNEENKLFTKILNKKWVNNPNLYEINQFYIENDENKFNKNNKNIEEDITEIEFKKYLDKIYFLDNETITKRKEAVEWIENQVKIWLQKQCNFVGIKYENYSIIVGGSSLLETATKSSDLDIIFLLPNHCLIPNIVKECEECKINFSYGRFCSKHDFLFGENEGTFNYKMKILQSSTDDLTVNAIPFGRVPLFEIKYKDVDIDIMFAINGKKIDLIGDLTDYSNKQIILNNLIKIDKIIDDMIKTEEKYLLARSVIILAGYRIAYRLKYFIIDDERRQTFTYLLRSVKLWAKNKEIYSNMDWPMPLIVEPLNTKQIDSINLLKSWQITDIDPENENYGDQMPIISPLFPEQNTAYNINLFTKTLIIKNMNEAYNYLENEENYLKFFEQFNYLKYYKYFILIACLTTINNYNCISVKPKLRKNFEKWANTSIIKSQLKQYQIISSFQREEENCLIDRINGSCTFWIVGIELINNETIIKFKKDSIEMLNYYMRWLTKESIHVKLFFMNQYEIENKIKSFIHKRESNLFINNIIPIKKSTENENQSKLYFGPSQNTHKNINIFQRKENPLNHNKLIPPNNCENELFINAVFLPEIKDLKKEPIIINKNKKEKFSNTKNNKRRKGKSKD</sequence>
<feature type="non-terminal residue" evidence="3">
    <location>
        <position position="756"/>
    </location>
</feature>
<keyword evidence="4" id="KW-1185">Reference proteome</keyword>
<dbReference type="PANTHER" id="PTHR10682">
    <property type="entry name" value="POLY A POLYMERASE"/>
    <property type="match status" value="1"/>
</dbReference>
<dbReference type="SUPFAM" id="SSF81631">
    <property type="entry name" value="PAP/OAS1 substrate-binding domain"/>
    <property type="match status" value="1"/>
</dbReference>
<keyword evidence="2" id="KW-0472">Membrane</keyword>
<dbReference type="AlphaFoldDB" id="A0A8S9ZKF4"/>